<comment type="subcellular location">
    <subcellularLocation>
        <location evidence="1">Mitochondrion inner membrane</location>
        <topology evidence="1">Peripheral membrane protein</topology>
    </subcellularLocation>
</comment>
<keyword evidence="10 11" id="KW-0066">ATP synthesis</keyword>
<dbReference type="GO" id="GO:0005743">
    <property type="term" value="C:mitochondrial inner membrane"/>
    <property type="evidence" value="ECO:0007669"/>
    <property type="project" value="UniProtKB-SubCell"/>
</dbReference>
<dbReference type="Proteomes" id="UP001150538">
    <property type="component" value="Unassembled WGS sequence"/>
</dbReference>
<keyword evidence="4 11" id="KW-0375">Hydrogen ion transport</keyword>
<dbReference type="InterPro" id="IPR035968">
    <property type="entry name" value="ATP_synth_F1_ATPase_gsu"/>
</dbReference>
<evidence type="ECO:0000256" key="8">
    <source>
        <dbReference type="ARBA" id="ARBA00023136"/>
    </source>
</evidence>
<keyword evidence="3 11" id="KW-0813">Transport</keyword>
<dbReference type="GO" id="GO:0045259">
    <property type="term" value="C:proton-transporting ATP synthase complex"/>
    <property type="evidence" value="ECO:0007669"/>
    <property type="project" value="UniProtKB-KW"/>
</dbReference>
<evidence type="ECO:0000256" key="2">
    <source>
        <dbReference type="ARBA" id="ARBA00007681"/>
    </source>
</evidence>
<evidence type="ECO:0000256" key="11">
    <source>
        <dbReference type="RuleBase" id="RU004001"/>
    </source>
</evidence>
<keyword evidence="6 11" id="KW-0406">Ion transport</keyword>
<evidence type="ECO:0000313" key="12">
    <source>
        <dbReference type="EMBL" id="KAJ1920240.1"/>
    </source>
</evidence>
<keyword evidence="13" id="KW-1185">Reference proteome</keyword>
<dbReference type="PROSITE" id="PS00153">
    <property type="entry name" value="ATPASE_GAMMA"/>
    <property type="match status" value="1"/>
</dbReference>
<dbReference type="PIRSF" id="PIRSF039089">
    <property type="entry name" value="ATP_synthase_gamma"/>
    <property type="match status" value="1"/>
</dbReference>
<dbReference type="CDD" id="cd12151">
    <property type="entry name" value="F1-ATPase_gamma"/>
    <property type="match status" value="1"/>
</dbReference>
<accession>A0A9W8A0E3</accession>
<evidence type="ECO:0000256" key="1">
    <source>
        <dbReference type="ARBA" id="ARBA00004637"/>
    </source>
</evidence>
<evidence type="ECO:0000256" key="9">
    <source>
        <dbReference type="ARBA" id="ARBA00023196"/>
    </source>
</evidence>
<keyword evidence="7" id="KW-0496">Mitochondrion</keyword>
<name>A0A9W8A0E3_9FUNG</name>
<keyword evidence="5" id="KW-0999">Mitochondrion inner membrane</keyword>
<comment type="subunit">
    <text evidence="11">F-type ATPases have 2 components, CF(1) - the catalytic core - and CF(0) - the membrane proton channel. CF(1) and CF(0) have multiple subunits.</text>
</comment>
<evidence type="ECO:0000256" key="10">
    <source>
        <dbReference type="ARBA" id="ARBA00023310"/>
    </source>
</evidence>
<dbReference type="EMBL" id="JANBPU010000016">
    <property type="protein sequence ID" value="KAJ1920240.1"/>
    <property type="molecule type" value="Genomic_DNA"/>
</dbReference>
<evidence type="ECO:0000256" key="5">
    <source>
        <dbReference type="ARBA" id="ARBA00022792"/>
    </source>
</evidence>
<dbReference type="SUPFAM" id="SSF52943">
    <property type="entry name" value="ATP synthase (F1-ATPase), gamma subunit"/>
    <property type="match status" value="1"/>
</dbReference>
<dbReference type="OrthoDB" id="239812at2759"/>
<proteinExistence type="inferred from homology"/>
<comment type="similarity">
    <text evidence="2 11">Belongs to the ATPase gamma chain family.</text>
</comment>
<dbReference type="AlphaFoldDB" id="A0A9W8A0E3"/>
<evidence type="ECO:0000256" key="7">
    <source>
        <dbReference type="ARBA" id="ARBA00023128"/>
    </source>
</evidence>
<dbReference type="Gene3D" id="3.40.1380.10">
    <property type="match status" value="1"/>
</dbReference>
<sequence>MLARASFTPLTTGAAKAVSITGNQTRNMATLKEIQGRLKSVTNISKITKSMKMIASTKTTRAQRAMNVARIYGITSNEFIKQAGITTPENATELVVVSSSDKGLCGGIHSSVSRFTRSYLKENADTELVVIGDKAKAQLQRLFPSNIKLNFNQIGSFTPTYEESTSIANAILNNPDIKYDISKIVYNKFVSAIAYEADTMVCPNSVEQINAGSNINAYEADAEILENLKEFLFGNQVFWALVEGHAAEMAAKRTAMENATKNAEEMIQKLTLTYNRGRQAQITNELIDIITGASAL</sequence>
<reference evidence="12" key="1">
    <citation type="submission" date="2022-07" db="EMBL/GenBank/DDBJ databases">
        <title>Phylogenomic reconstructions and comparative analyses of Kickxellomycotina fungi.</title>
        <authorList>
            <person name="Reynolds N.K."/>
            <person name="Stajich J.E."/>
            <person name="Barry K."/>
            <person name="Grigoriev I.V."/>
            <person name="Crous P."/>
            <person name="Smith M.E."/>
        </authorList>
    </citation>
    <scope>NUCLEOTIDE SEQUENCE</scope>
    <source>
        <strain evidence="12">NBRC 100468</strain>
    </source>
</reference>
<keyword evidence="8" id="KW-0472">Membrane</keyword>
<evidence type="ECO:0000256" key="3">
    <source>
        <dbReference type="ARBA" id="ARBA00022448"/>
    </source>
</evidence>
<gene>
    <name evidence="12" type="primary">ATP3</name>
    <name evidence="12" type="ORF">H4219_001473</name>
</gene>
<dbReference type="InterPro" id="IPR000131">
    <property type="entry name" value="ATP_synth_F1_gsu"/>
</dbReference>
<protein>
    <recommendedName>
        <fullName evidence="11">ATP synthase subunit gamma</fullName>
    </recommendedName>
</protein>
<organism evidence="12 13">
    <name type="scientific">Mycoemilia scoparia</name>
    <dbReference type="NCBI Taxonomy" id="417184"/>
    <lineage>
        <taxon>Eukaryota</taxon>
        <taxon>Fungi</taxon>
        <taxon>Fungi incertae sedis</taxon>
        <taxon>Zoopagomycota</taxon>
        <taxon>Kickxellomycotina</taxon>
        <taxon>Kickxellomycetes</taxon>
        <taxon>Kickxellales</taxon>
        <taxon>Kickxellaceae</taxon>
        <taxon>Mycoemilia</taxon>
    </lineage>
</organism>
<dbReference type="PANTHER" id="PTHR11693:SF22">
    <property type="entry name" value="ATP SYNTHASE SUBUNIT GAMMA, MITOCHONDRIAL"/>
    <property type="match status" value="1"/>
</dbReference>
<evidence type="ECO:0000256" key="6">
    <source>
        <dbReference type="ARBA" id="ARBA00023065"/>
    </source>
</evidence>
<dbReference type="PRINTS" id="PR00126">
    <property type="entry name" value="ATPASEGAMMA"/>
</dbReference>
<dbReference type="PANTHER" id="PTHR11693">
    <property type="entry name" value="ATP SYNTHASE GAMMA CHAIN"/>
    <property type="match status" value="1"/>
</dbReference>
<dbReference type="Gene3D" id="1.10.287.80">
    <property type="entry name" value="ATP synthase, gamma subunit, helix hairpin domain"/>
    <property type="match status" value="1"/>
</dbReference>
<dbReference type="Pfam" id="PF00231">
    <property type="entry name" value="ATP-synt"/>
    <property type="match status" value="1"/>
</dbReference>
<dbReference type="FunFam" id="3.40.1380.10:FF:000003">
    <property type="entry name" value="ATP synthase subunit gamma"/>
    <property type="match status" value="1"/>
</dbReference>
<dbReference type="InterPro" id="IPR023632">
    <property type="entry name" value="ATP_synth_F1_gsu_CS"/>
</dbReference>
<keyword evidence="9 11" id="KW-0139">CF(1)</keyword>
<dbReference type="GO" id="GO:0046933">
    <property type="term" value="F:proton-transporting ATP synthase activity, rotational mechanism"/>
    <property type="evidence" value="ECO:0007669"/>
    <property type="project" value="InterPro"/>
</dbReference>
<evidence type="ECO:0000256" key="4">
    <source>
        <dbReference type="ARBA" id="ARBA00022781"/>
    </source>
</evidence>
<dbReference type="NCBIfam" id="TIGR01146">
    <property type="entry name" value="ATPsyn_F1gamma"/>
    <property type="match status" value="1"/>
</dbReference>
<evidence type="ECO:0000313" key="13">
    <source>
        <dbReference type="Proteomes" id="UP001150538"/>
    </source>
</evidence>
<comment type="caution">
    <text evidence="12">The sequence shown here is derived from an EMBL/GenBank/DDBJ whole genome shotgun (WGS) entry which is preliminary data.</text>
</comment>